<evidence type="ECO:0000256" key="1">
    <source>
        <dbReference type="SAM" id="MobiDB-lite"/>
    </source>
</evidence>
<keyword evidence="3" id="KW-1185">Reference proteome</keyword>
<dbReference type="AlphaFoldDB" id="A0A8H6NTL9"/>
<comment type="caution">
    <text evidence="2">The sequence shown here is derived from an EMBL/GenBank/DDBJ whole genome shotgun (WGS) entry which is preliminary data.</text>
</comment>
<feature type="compositionally biased region" description="Polar residues" evidence="1">
    <location>
        <begin position="1"/>
        <end position="11"/>
    </location>
</feature>
<dbReference type="Proteomes" id="UP000654918">
    <property type="component" value="Unassembled WGS sequence"/>
</dbReference>
<organism evidence="2 3">
    <name type="scientific">Colletotrichum plurivorum</name>
    <dbReference type="NCBI Taxonomy" id="2175906"/>
    <lineage>
        <taxon>Eukaryota</taxon>
        <taxon>Fungi</taxon>
        <taxon>Dikarya</taxon>
        <taxon>Ascomycota</taxon>
        <taxon>Pezizomycotina</taxon>
        <taxon>Sordariomycetes</taxon>
        <taxon>Hypocreomycetidae</taxon>
        <taxon>Glomerellales</taxon>
        <taxon>Glomerellaceae</taxon>
        <taxon>Colletotrichum</taxon>
        <taxon>Colletotrichum orchidearum species complex</taxon>
    </lineage>
</organism>
<proteinExistence type="predicted"/>
<evidence type="ECO:0000313" key="3">
    <source>
        <dbReference type="Proteomes" id="UP000654918"/>
    </source>
</evidence>
<evidence type="ECO:0000313" key="2">
    <source>
        <dbReference type="EMBL" id="KAF6842154.1"/>
    </source>
</evidence>
<feature type="compositionally biased region" description="Pro residues" evidence="1">
    <location>
        <begin position="12"/>
        <end position="25"/>
    </location>
</feature>
<reference evidence="2" key="1">
    <citation type="journal article" date="2020" name="Phytopathology">
        <title>Genome Sequence Resources of Colletotrichum truncatum, C. plurivorum, C. musicola, and C. sojae: Four Species Pathogenic to Soybean (Glycine max).</title>
        <authorList>
            <person name="Rogerio F."/>
            <person name="Boufleur T.R."/>
            <person name="Ciampi-Guillardi M."/>
            <person name="Sukno S.A."/>
            <person name="Thon M.R."/>
            <person name="Massola Junior N.S."/>
            <person name="Baroncelli R."/>
        </authorList>
    </citation>
    <scope>NUCLEOTIDE SEQUENCE</scope>
    <source>
        <strain evidence="2">LFN00145</strain>
    </source>
</reference>
<protein>
    <submittedName>
        <fullName evidence="2">Uncharacterized protein</fullName>
    </submittedName>
</protein>
<dbReference type="EMBL" id="WIGO01000001">
    <property type="protein sequence ID" value="KAF6842154.1"/>
    <property type="molecule type" value="Genomic_DNA"/>
</dbReference>
<gene>
    <name evidence="2" type="ORF">CPLU01_00247</name>
</gene>
<name>A0A8H6NTL9_9PEZI</name>
<sequence length="99" mass="10682">MLMHTINSSPHTLPPGPLSLQPTPPIFASSQGPKSPIILSVKGDHCWPSLNAPQLGHPSPVCQPIPSPILVWEPLGEQRYAHHGLPLSADVCWVRTQCS</sequence>
<feature type="region of interest" description="Disordered" evidence="1">
    <location>
        <begin position="1"/>
        <end position="32"/>
    </location>
</feature>
<accession>A0A8H6NTL9</accession>